<evidence type="ECO:0000313" key="2">
    <source>
        <dbReference type="EMBL" id="KAK7404147.1"/>
    </source>
</evidence>
<dbReference type="PANTHER" id="PTHR34384">
    <property type="entry name" value="L-2,3-DIAMINOPROPANOATE--CITRATE LIGASE"/>
    <property type="match status" value="1"/>
</dbReference>
<dbReference type="InterPro" id="IPR022770">
    <property type="entry name" value="IucA/IucC-like_C"/>
</dbReference>
<dbReference type="EMBL" id="JAZAVJ010000212">
    <property type="protein sequence ID" value="KAK7404147.1"/>
    <property type="molecule type" value="Genomic_DNA"/>
</dbReference>
<dbReference type="PANTHER" id="PTHR34384:SF5">
    <property type="entry name" value="L-2,3-DIAMINOPROPANOATE--CITRATE LIGASE"/>
    <property type="match status" value="1"/>
</dbReference>
<gene>
    <name evidence="2" type="ORF">QQX98_010051</name>
</gene>
<proteinExistence type="predicted"/>
<dbReference type="SUPFAM" id="SSF56059">
    <property type="entry name" value="Glutathione synthetase ATP-binding domain-like"/>
    <property type="match status" value="1"/>
</dbReference>
<evidence type="ECO:0000313" key="3">
    <source>
        <dbReference type="Proteomes" id="UP001498476"/>
    </source>
</evidence>
<comment type="caution">
    <text evidence="2">The sequence shown here is derived from an EMBL/GenBank/DDBJ whole genome shotgun (WGS) entry which is preliminary data.</text>
</comment>
<sequence>MTSLLRKLIPQNLWLFGEIAAVTGCQKDISEARYMACILRENLESRAHQNNEVLVLASALMERPRGGRQPYAEILFDLKTTNDKILWFRRHIRSLLTLSLDPLVRHGVGFEFHAQNTVVRICRRTKAIKGFAIRDLAGVKLHGPTLEAQGFDLTSLEATVTHKVHEVWDRVHHALIQNHIGYLLYGLGLEGEHYGWRIVCSELERALDGGGESVQQSIYRYFVKETMPFKSFMRMRMDASLNSSFKIVEQQVPNVLWKKSPWLRQVSLAATKSADVPISPDQVDPKTRTMESEAIQEALGRNVAPYGQLPGAARRLNPHPAVLPMKFVENLERFHEALALALDDIINRWWTDEEADFPNRMPLEPRVETLLRWVARGSDEGFIRPYKGNQGDLRPDILIPASDISGIPQFKVCEVNGRFPISFLHYAASAYGALADTAWHNRSVRPATDHKRLFDSLFKLFDPSVPVHFVGQSSDFPQDSPLFGLVKQRTRMRPRSVKPSSLRLILSDITPTGFELYCIQDANANLVESPPDLMVDGQALEKVHQVGLQLYDFELFALAPEMIRQIAIRSVNDVRSVFIAHDKRILGIIHQELNVLVHKHNAITQAQARILRDGIIPTILPGSAELRQLAETASKDATSKDGFILKPFRLARGSGIVLGKNLSTSKWSSILESMKKVDFGSSETQYLLQPLLPLQSVDWFWDEERKKHSRSMKSLLGSTYIEFDDVEVPVENVLGEENKGFPIIMNKDAFNHALKKEIFDQKLIENQVIRAKFSAVGRRLDAGYAPD</sequence>
<dbReference type="InterPro" id="IPR009100">
    <property type="entry name" value="AcylCoA_DH/oxidase_NM_dom_sf"/>
</dbReference>
<reference evidence="2 3" key="1">
    <citation type="journal article" date="2025" name="Microbiol. Resour. Announc.">
        <title>Draft genome sequences for Neonectria magnoliae and Neonectria punicea, canker pathogens of Liriodendron tulipifera and Acer saccharum in West Virginia.</title>
        <authorList>
            <person name="Petronek H.M."/>
            <person name="Kasson M.T."/>
            <person name="Metheny A.M."/>
            <person name="Stauder C.M."/>
            <person name="Lovett B."/>
            <person name="Lynch S.C."/>
            <person name="Garnas J.R."/>
            <person name="Kasson L.R."/>
            <person name="Stajich J.E."/>
        </authorList>
    </citation>
    <scope>NUCLEOTIDE SEQUENCE [LARGE SCALE GENOMIC DNA]</scope>
    <source>
        <strain evidence="2 3">NRRL 64653</strain>
    </source>
</reference>
<feature type="domain" description="Aerobactin siderophore biosynthesis IucA/IucC-like C-terminal" evidence="1">
    <location>
        <begin position="86"/>
        <end position="237"/>
    </location>
</feature>
<dbReference type="InterPro" id="IPR037455">
    <property type="entry name" value="LucA/IucC-like"/>
</dbReference>
<accession>A0ABR1GQW1</accession>
<dbReference type="SUPFAM" id="SSF56645">
    <property type="entry name" value="Acyl-CoA dehydrogenase NM domain-like"/>
    <property type="match status" value="1"/>
</dbReference>
<dbReference type="Pfam" id="PF06276">
    <property type="entry name" value="FhuF"/>
    <property type="match status" value="1"/>
</dbReference>
<organism evidence="2 3">
    <name type="scientific">Neonectria punicea</name>
    <dbReference type="NCBI Taxonomy" id="979145"/>
    <lineage>
        <taxon>Eukaryota</taxon>
        <taxon>Fungi</taxon>
        <taxon>Dikarya</taxon>
        <taxon>Ascomycota</taxon>
        <taxon>Pezizomycotina</taxon>
        <taxon>Sordariomycetes</taxon>
        <taxon>Hypocreomycetidae</taxon>
        <taxon>Hypocreales</taxon>
        <taxon>Nectriaceae</taxon>
        <taxon>Neonectria</taxon>
    </lineage>
</organism>
<protein>
    <recommendedName>
        <fullName evidence="1">Aerobactin siderophore biosynthesis IucA/IucC-like C-terminal domain-containing protein</fullName>
    </recommendedName>
</protein>
<dbReference type="Gene3D" id="1.10.510.40">
    <property type="match status" value="1"/>
</dbReference>
<name>A0ABR1GQW1_9HYPO</name>
<evidence type="ECO:0000259" key="1">
    <source>
        <dbReference type="Pfam" id="PF06276"/>
    </source>
</evidence>
<dbReference type="Proteomes" id="UP001498476">
    <property type="component" value="Unassembled WGS sequence"/>
</dbReference>
<keyword evidence="3" id="KW-1185">Reference proteome</keyword>